<evidence type="ECO:0000256" key="4">
    <source>
        <dbReference type="ARBA" id="ARBA00022723"/>
    </source>
</evidence>
<keyword evidence="3 7" id="KW-0808">Transferase</keyword>
<dbReference type="RefSeq" id="WP_256310141.1">
    <property type="nucleotide sequence ID" value="NZ_JANGAC010000001.1"/>
</dbReference>
<evidence type="ECO:0000256" key="5">
    <source>
        <dbReference type="ARBA" id="ARBA00022842"/>
    </source>
</evidence>
<evidence type="ECO:0000256" key="3">
    <source>
        <dbReference type="ARBA" id="ARBA00022679"/>
    </source>
</evidence>
<dbReference type="PROSITE" id="PS00723">
    <property type="entry name" value="POLYPRENYL_SYNTHASE_1"/>
    <property type="match status" value="1"/>
</dbReference>
<dbReference type="SUPFAM" id="SSF48576">
    <property type="entry name" value="Terpenoid synthases"/>
    <property type="match status" value="1"/>
</dbReference>
<evidence type="ECO:0000256" key="7">
    <source>
        <dbReference type="RuleBase" id="RU004466"/>
    </source>
</evidence>
<evidence type="ECO:0000313" key="8">
    <source>
        <dbReference type="EMBL" id="MCQ4921633.1"/>
    </source>
</evidence>
<dbReference type="SFLD" id="SFLDS00005">
    <property type="entry name" value="Isoprenoid_Synthase_Type_I"/>
    <property type="match status" value="1"/>
</dbReference>
<reference evidence="8 9" key="1">
    <citation type="submission" date="2022-06" db="EMBL/GenBank/DDBJ databases">
        <title>Isolation of gut microbiota from human fecal samples.</title>
        <authorList>
            <person name="Pamer E.G."/>
            <person name="Barat B."/>
            <person name="Waligurski E."/>
            <person name="Medina S."/>
            <person name="Paddock L."/>
            <person name="Mostad J."/>
        </authorList>
    </citation>
    <scope>NUCLEOTIDE SEQUENCE [LARGE SCALE GENOMIC DNA]</scope>
    <source>
        <strain evidence="8 9">DFI.7.95</strain>
    </source>
</reference>
<evidence type="ECO:0000256" key="2">
    <source>
        <dbReference type="ARBA" id="ARBA00006706"/>
    </source>
</evidence>
<dbReference type="InterPro" id="IPR000092">
    <property type="entry name" value="Polyprenyl_synt"/>
</dbReference>
<dbReference type="InterPro" id="IPR033749">
    <property type="entry name" value="Polyprenyl_synt_CS"/>
</dbReference>
<keyword evidence="5" id="KW-0460">Magnesium</keyword>
<dbReference type="PANTHER" id="PTHR43281:SF1">
    <property type="entry name" value="FARNESYL DIPHOSPHATE SYNTHASE"/>
    <property type="match status" value="1"/>
</dbReference>
<dbReference type="Proteomes" id="UP001524478">
    <property type="component" value="Unassembled WGS sequence"/>
</dbReference>
<name>A0ABT1S585_9FIRM</name>
<dbReference type="Pfam" id="PF00348">
    <property type="entry name" value="polyprenyl_synt"/>
    <property type="match status" value="1"/>
</dbReference>
<comment type="caution">
    <text evidence="8">The sequence shown here is derived from an EMBL/GenBank/DDBJ whole genome shotgun (WGS) entry which is preliminary data.</text>
</comment>
<dbReference type="EMBL" id="JANGAC010000001">
    <property type="protein sequence ID" value="MCQ4921633.1"/>
    <property type="molecule type" value="Genomic_DNA"/>
</dbReference>
<comment type="similarity">
    <text evidence="2 7">Belongs to the FPP/GGPP synthase family.</text>
</comment>
<dbReference type="NCBIfam" id="NF045485">
    <property type="entry name" value="FPPsyn"/>
    <property type="match status" value="1"/>
</dbReference>
<dbReference type="InterPro" id="IPR008949">
    <property type="entry name" value="Isoprenoid_synthase_dom_sf"/>
</dbReference>
<gene>
    <name evidence="8" type="ORF">NE686_00930</name>
</gene>
<accession>A0ABT1S585</accession>
<dbReference type="CDD" id="cd00685">
    <property type="entry name" value="Trans_IPPS_HT"/>
    <property type="match status" value="1"/>
</dbReference>
<dbReference type="PROSITE" id="PS00444">
    <property type="entry name" value="POLYPRENYL_SYNTHASE_2"/>
    <property type="match status" value="1"/>
</dbReference>
<organism evidence="8 9">
    <name type="scientific">Tissierella carlieri</name>
    <dbReference type="NCBI Taxonomy" id="689904"/>
    <lineage>
        <taxon>Bacteria</taxon>
        <taxon>Bacillati</taxon>
        <taxon>Bacillota</taxon>
        <taxon>Tissierellia</taxon>
        <taxon>Tissierellales</taxon>
        <taxon>Tissierellaceae</taxon>
        <taxon>Tissierella</taxon>
    </lineage>
</organism>
<evidence type="ECO:0000313" key="9">
    <source>
        <dbReference type="Proteomes" id="UP001524478"/>
    </source>
</evidence>
<proteinExistence type="inferred from homology"/>
<evidence type="ECO:0000256" key="6">
    <source>
        <dbReference type="ARBA" id="ARBA00023229"/>
    </source>
</evidence>
<evidence type="ECO:0000256" key="1">
    <source>
        <dbReference type="ARBA" id="ARBA00001946"/>
    </source>
</evidence>
<comment type="cofactor">
    <cofactor evidence="1">
        <name>Mg(2+)</name>
        <dbReference type="ChEBI" id="CHEBI:18420"/>
    </cofactor>
</comment>
<dbReference type="Gene3D" id="1.10.600.10">
    <property type="entry name" value="Farnesyl Diphosphate Synthase"/>
    <property type="match status" value="1"/>
</dbReference>
<keyword evidence="4" id="KW-0479">Metal-binding</keyword>
<dbReference type="InterPro" id="IPR053378">
    <property type="entry name" value="Prenyl_diphosphate_synthase"/>
</dbReference>
<dbReference type="SFLD" id="SFLDG01017">
    <property type="entry name" value="Polyprenyl_Transferase_Like"/>
    <property type="match status" value="1"/>
</dbReference>
<keyword evidence="9" id="KW-1185">Reference proteome</keyword>
<protein>
    <submittedName>
        <fullName evidence="8">Polyprenyl synthetase family protein</fullName>
    </submittedName>
</protein>
<dbReference type="PANTHER" id="PTHR43281">
    <property type="entry name" value="FARNESYL DIPHOSPHATE SYNTHASE"/>
    <property type="match status" value="1"/>
</dbReference>
<sequence length="286" mass="32939">MENELKNLISIIDQELRKRFKDRNGYQKRIFETMDYSLFTGGKRLRPIMAIKSYEMFGKDIEEILSYAIAIEMIHTYSLIHDDLPAMDNDDFRRGKPTNHKVFGEAMAILSGDGLLNSAFETIADHMEELKTIDNYKKHIRAFKEISRYAGVYGMIGGQVVDLFANHDTMAEDKLMFMYKTKTAALIQSALVTGAIIGEAKEEEIESMREFGLNLGLAYQIRDDILDMNQDKDIKKLTYLTFHDINKARIAAREYSNKAIEALMTLKNRDINFFVDLTEGLVKRDN</sequence>
<keyword evidence="6" id="KW-0414">Isoprene biosynthesis</keyword>